<dbReference type="InterPro" id="IPR036388">
    <property type="entry name" value="WH-like_DNA-bd_sf"/>
</dbReference>
<reference evidence="6" key="1">
    <citation type="submission" date="2018-09" db="EMBL/GenBank/DDBJ databases">
        <title>Complete Genome Sequencing of Sulfolobus sp. JCM 16834.</title>
        <authorList>
            <person name="Kato S."/>
            <person name="Itoh T."/>
            <person name="Ohkuma M."/>
        </authorList>
    </citation>
    <scope>NUCLEOTIDE SEQUENCE [LARGE SCALE GENOMIC DNA]</scope>
    <source>
        <strain evidence="6">IC-007</strain>
    </source>
</reference>
<dbReference type="GeneID" id="41718232"/>
<sequence>MDDVDRKIIFHLLKDGRISQNKLAKLLNISSPSINERFRRLIKEGVIRGFKLFINPNTYGKYFVYVAFPNLRDIEDDRVFVKFRCLENFDVYGIEADNLSEIDRIIQDFSLNLGSPIMKYAPTQKLTLMKKNIAKILSILSENPRAEIGEIVLKLNYKAEKIRRILLELNETIKIVPEVDLMKADSILLGIFSRRLYEIKHFTVPCSIITIDNTYGYGVEVCFSGDIKESKKIVELVRRVDPYAQVMVIHEYSIRGIKIFLASG</sequence>
<dbReference type="PANTHER" id="PTHR43413:SF8">
    <property type="entry name" value="HTH-TYPE TRANSCRIPTIONAL REGULATOR PTR1"/>
    <property type="match status" value="1"/>
</dbReference>
<proteinExistence type="predicted"/>
<dbReference type="PROSITE" id="PS50956">
    <property type="entry name" value="HTH_ASNC_2"/>
    <property type="match status" value="1"/>
</dbReference>
<dbReference type="SUPFAM" id="SSF46785">
    <property type="entry name" value="Winged helix' DNA-binding domain"/>
    <property type="match status" value="1"/>
</dbReference>
<dbReference type="EMBL" id="AP018930">
    <property type="protein sequence ID" value="BBG27351.1"/>
    <property type="molecule type" value="Genomic_DNA"/>
</dbReference>
<dbReference type="Proteomes" id="UP000325030">
    <property type="component" value="Chromosome"/>
</dbReference>
<dbReference type="InterPro" id="IPR050684">
    <property type="entry name" value="HTH-Siroheme_Decarb"/>
</dbReference>
<keyword evidence="2" id="KW-0238">DNA-binding</keyword>
<evidence type="ECO:0000256" key="3">
    <source>
        <dbReference type="ARBA" id="ARBA00023163"/>
    </source>
</evidence>
<dbReference type="InterPro" id="IPR000485">
    <property type="entry name" value="AsnC-type_HTH_dom"/>
</dbReference>
<dbReference type="RefSeq" id="WP_149564895.1">
    <property type="nucleotide sequence ID" value="NZ_AP018930.1"/>
</dbReference>
<keyword evidence="3" id="KW-0804">Transcription</keyword>
<evidence type="ECO:0000313" key="6">
    <source>
        <dbReference type="Proteomes" id="UP000325030"/>
    </source>
</evidence>
<dbReference type="InterPro" id="IPR036390">
    <property type="entry name" value="WH_DNA-bd_sf"/>
</dbReference>
<dbReference type="AlphaFoldDB" id="A0A510E4A9"/>
<dbReference type="PRINTS" id="PR00033">
    <property type="entry name" value="HTHASNC"/>
</dbReference>
<keyword evidence="1" id="KW-0805">Transcription regulation</keyword>
<dbReference type="PANTHER" id="PTHR43413">
    <property type="entry name" value="TRANSCRIPTIONAL REGULATOR, ASNC FAMILY"/>
    <property type="match status" value="1"/>
</dbReference>
<evidence type="ECO:0000259" key="4">
    <source>
        <dbReference type="PROSITE" id="PS50956"/>
    </source>
</evidence>
<organism evidence="5 6">
    <name type="scientific">Sulfuracidifex tepidarius</name>
    <dbReference type="NCBI Taxonomy" id="1294262"/>
    <lineage>
        <taxon>Archaea</taxon>
        <taxon>Thermoproteota</taxon>
        <taxon>Thermoprotei</taxon>
        <taxon>Sulfolobales</taxon>
        <taxon>Sulfolobaceae</taxon>
        <taxon>Sulfuracidifex</taxon>
    </lineage>
</organism>
<dbReference type="Pfam" id="PF13412">
    <property type="entry name" value="HTH_24"/>
    <property type="match status" value="1"/>
</dbReference>
<evidence type="ECO:0000256" key="1">
    <source>
        <dbReference type="ARBA" id="ARBA00023015"/>
    </source>
</evidence>
<dbReference type="SMART" id="SM00344">
    <property type="entry name" value="HTH_ASNC"/>
    <property type="match status" value="1"/>
</dbReference>
<evidence type="ECO:0000313" key="5">
    <source>
        <dbReference type="EMBL" id="BBG27351.1"/>
    </source>
</evidence>
<dbReference type="GO" id="GO:0043565">
    <property type="term" value="F:sequence-specific DNA binding"/>
    <property type="evidence" value="ECO:0007669"/>
    <property type="project" value="InterPro"/>
</dbReference>
<name>A0A510E4A9_9CREN</name>
<evidence type="ECO:0000256" key="2">
    <source>
        <dbReference type="ARBA" id="ARBA00023125"/>
    </source>
</evidence>
<protein>
    <submittedName>
        <fullName evidence="5">HTH-type transcriptional regulator Ptr2</fullName>
    </submittedName>
</protein>
<dbReference type="InterPro" id="IPR019888">
    <property type="entry name" value="Tscrpt_reg_AsnC-like"/>
</dbReference>
<dbReference type="InterPro" id="IPR011991">
    <property type="entry name" value="ArsR-like_HTH"/>
</dbReference>
<dbReference type="Gene3D" id="1.10.10.10">
    <property type="entry name" value="Winged helix-like DNA-binding domain superfamily/Winged helix DNA-binding domain"/>
    <property type="match status" value="1"/>
</dbReference>
<gene>
    <name evidence="5" type="ORF">IC007_1897</name>
</gene>
<feature type="domain" description="HTH asnC-type" evidence="4">
    <location>
        <begin position="1"/>
        <end position="62"/>
    </location>
</feature>
<dbReference type="CDD" id="cd00090">
    <property type="entry name" value="HTH_ARSR"/>
    <property type="match status" value="1"/>
</dbReference>
<accession>A0A510E4A9</accession>